<evidence type="ECO:0000313" key="1">
    <source>
        <dbReference type="EMBL" id="CAB4123597.1"/>
    </source>
</evidence>
<organism evidence="1">
    <name type="scientific">uncultured Caudovirales phage</name>
    <dbReference type="NCBI Taxonomy" id="2100421"/>
    <lineage>
        <taxon>Viruses</taxon>
        <taxon>Duplodnaviria</taxon>
        <taxon>Heunggongvirae</taxon>
        <taxon>Uroviricota</taxon>
        <taxon>Caudoviricetes</taxon>
        <taxon>Peduoviridae</taxon>
        <taxon>Maltschvirus</taxon>
        <taxon>Maltschvirus maltsch</taxon>
    </lineage>
</organism>
<protein>
    <submittedName>
        <fullName evidence="1">Uncharacterized protein</fullName>
    </submittedName>
</protein>
<proteinExistence type="predicted"/>
<reference evidence="1" key="1">
    <citation type="submission" date="2020-04" db="EMBL/GenBank/DDBJ databases">
        <authorList>
            <person name="Chiriac C."/>
            <person name="Salcher M."/>
            <person name="Ghai R."/>
            <person name="Kavagutti S V."/>
        </authorList>
    </citation>
    <scope>NUCLEOTIDE SEQUENCE</scope>
</reference>
<accession>A0A6J5KRT1</accession>
<dbReference type="EMBL" id="LR796172">
    <property type="protein sequence ID" value="CAB4123597.1"/>
    <property type="molecule type" value="Genomic_DNA"/>
</dbReference>
<sequence length="100" mass="11696">MTAAEKIINDCVSPFNEHQRQRLRDLSKVQLRGKDYPTTPNLPLEEYITQLKDLYPEMFHTHESLKQRVFMDTPTALHVPYTRAVRTHAQSPIRIIPVRG</sequence>
<gene>
    <name evidence="1" type="ORF">UFOVP48_41</name>
</gene>
<name>A0A6J5KRT1_9CAUD</name>